<comment type="caution">
    <text evidence="1">The sequence shown here is derived from an EMBL/GenBank/DDBJ whole genome shotgun (WGS) entry which is preliminary data.</text>
</comment>
<reference evidence="1 2" key="1">
    <citation type="submission" date="2024-09" db="EMBL/GenBank/DDBJ databases">
        <title>Rethinking Asexuality: The Enigmatic Case of Functional Sexual Genes in Lepraria (Stereocaulaceae).</title>
        <authorList>
            <person name="Doellman M."/>
            <person name="Sun Y."/>
            <person name="Barcenas-Pena A."/>
            <person name="Lumbsch H.T."/>
            <person name="Grewe F."/>
        </authorList>
    </citation>
    <scope>NUCLEOTIDE SEQUENCE [LARGE SCALE GENOMIC DNA]</scope>
    <source>
        <strain evidence="1 2">Mercado 3170</strain>
    </source>
</reference>
<gene>
    <name evidence="1" type="ORF">N7G274_004042</name>
</gene>
<sequence>MFFIVFAKSEESAAMQPRQSSKKVLCALLALYDGIVSAILTSPHEILMSEGPKEGGDSETSGTLITQPISRPLKRGRLIPSAIECLGEVPPLRYSIDDPPGSLSTYYDNLRDLCAADSYAPAGNMGCTCEDDVLHCPRSTTWEIQDIVRFPFKLLCPLLCVEWSYEIYVGILRLASLLPRLNINLEKGISDLESYRLITVSIIAIAESNLTGDTSMTLTTS</sequence>
<accession>A0ABR4ABY6</accession>
<evidence type="ECO:0000313" key="2">
    <source>
        <dbReference type="Proteomes" id="UP001590950"/>
    </source>
</evidence>
<dbReference type="EMBL" id="JBEFKJ010000012">
    <property type="protein sequence ID" value="KAL2042984.1"/>
    <property type="molecule type" value="Genomic_DNA"/>
</dbReference>
<proteinExistence type="predicted"/>
<name>A0ABR4ABY6_9LECA</name>
<dbReference type="Proteomes" id="UP001590950">
    <property type="component" value="Unassembled WGS sequence"/>
</dbReference>
<protein>
    <submittedName>
        <fullName evidence="1">Uncharacterized protein</fullName>
    </submittedName>
</protein>
<keyword evidence="2" id="KW-1185">Reference proteome</keyword>
<organism evidence="1 2">
    <name type="scientific">Stereocaulon virgatum</name>
    <dbReference type="NCBI Taxonomy" id="373712"/>
    <lineage>
        <taxon>Eukaryota</taxon>
        <taxon>Fungi</taxon>
        <taxon>Dikarya</taxon>
        <taxon>Ascomycota</taxon>
        <taxon>Pezizomycotina</taxon>
        <taxon>Lecanoromycetes</taxon>
        <taxon>OSLEUM clade</taxon>
        <taxon>Lecanoromycetidae</taxon>
        <taxon>Lecanorales</taxon>
        <taxon>Lecanorineae</taxon>
        <taxon>Stereocaulaceae</taxon>
        <taxon>Stereocaulon</taxon>
    </lineage>
</organism>
<evidence type="ECO:0000313" key="1">
    <source>
        <dbReference type="EMBL" id="KAL2042984.1"/>
    </source>
</evidence>